<organism evidence="1 2">
    <name type="scientific">Candidatus Methanogaster sp</name>
    <dbReference type="NCBI Taxonomy" id="3386292"/>
    <lineage>
        <taxon>Archaea</taxon>
        <taxon>Methanobacteriati</taxon>
        <taxon>Methanobacteriota</taxon>
        <taxon>Stenosarchaea group</taxon>
        <taxon>Methanomicrobia</taxon>
        <taxon>Methanosarcinales</taxon>
        <taxon>ANME-2 cluster</taxon>
        <taxon>Candidatus Methanogasteraceae</taxon>
        <taxon>Candidatus Methanogaster</taxon>
    </lineage>
</organism>
<comment type="caution">
    <text evidence="1">The sequence shown here is derived from an EMBL/GenBank/DDBJ whole genome shotgun (WGS) entry which is preliminary data.</text>
</comment>
<protein>
    <submittedName>
        <fullName evidence="1">Uncharacterized protein</fullName>
    </submittedName>
</protein>
<evidence type="ECO:0000313" key="2">
    <source>
        <dbReference type="Proteomes" id="UP000248329"/>
    </source>
</evidence>
<sequence>MSWCCTGADLQVHEFCPRAVASENFLTAVSPIFLMRNNFGIQLGDIIRIVFAVIIVMLAYSFLRFLFDIAQTIIVVILIYIIYKIIKAIL</sequence>
<gene>
    <name evidence="1" type="ORF">C4B59_03910</name>
</gene>
<proteinExistence type="predicted"/>
<evidence type="ECO:0000313" key="1">
    <source>
        <dbReference type="EMBL" id="PXF61392.1"/>
    </source>
</evidence>
<dbReference type="EMBL" id="PQXF01000005">
    <property type="protein sequence ID" value="PXF61392.1"/>
    <property type="molecule type" value="Genomic_DNA"/>
</dbReference>
<reference evidence="1" key="1">
    <citation type="submission" date="2018-01" db="EMBL/GenBank/DDBJ databases">
        <authorList>
            <person name="Krukenberg V."/>
        </authorList>
    </citation>
    <scope>NUCLEOTIDE SEQUENCE</scope>
    <source>
        <strain evidence="1">E20ANME2</strain>
    </source>
</reference>
<dbReference type="Proteomes" id="UP000248329">
    <property type="component" value="Unassembled WGS sequence"/>
</dbReference>
<name>A0AC61L4J7_9EURY</name>
<accession>A0AC61L4J7</accession>